<feature type="region of interest" description="Disordered" evidence="7">
    <location>
        <begin position="396"/>
        <end position="483"/>
    </location>
</feature>
<dbReference type="Pfam" id="PF14379">
    <property type="entry name" value="Myb_CC_LHEQLE"/>
    <property type="match status" value="1"/>
</dbReference>
<name>A0AA88XAU2_9ASTE</name>
<evidence type="ECO:0000256" key="2">
    <source>
        <dbReference type="ARBA" id="ARBA00006783"/>
    </source>
</evidence>
<protein>
    <recommendedName>
        <fullName evidence="8">HTH myb-type domain-containing protein</fullName>
    </recommendedName>
</protein>
<dbReference type="GO" id="GO:0003700">
    <property type="term" value="F:DNA-binding transcription factor activity"/>
    <property type="evidence" value="ECO:0007669"/>
    <property type="project" value="InterPro"/>
</dbReference>
<dbReference type="Proteomes" id="UP001188597">
    <property type="component" value="Unassembled WGS sequence"/>
</dbReference>
<evidence type="ECO:0000313" key="9">
    <source>
        <dbReference type="EMBL" id="KAK3043152.1"/>
    </source>
</evidence>
<dbReference type="Pfam" id="PF00249">
    <property type="entry name" value="Myb_DNA-binding"/>
    <property type="match status" value="1"/>
</dbReference>
<accession>A0AA88XAU2</accession>
<evidence type="ECO:0000256" key="5">
    <source>
        <dbReference type="ARBA" id="ARBA00023163"/>
    </source>
</evidence>
<feature type="compositionally biased region" description="Basic and acidic residues" evidence="7">
    <location>
        <begin position="417"/>
        <end position="427"/>
    </location>
</feature>
<keyword evidence="4" id="KW-0175">Coiled coil</keyword>
<proteinExistence type="inferred from homology"/>
<dbReference type="EMBL" id="JAVXUP010000010">
    <property type="protein sequence ID" value="KAK3043152.1"/>
    <property type="molecule type" value="Genomic_DNA"/>
</dbReference>
<dbReference type="InterPro" id="IPR006447">
    <property type="entry name" value="Myb_dom_plants"/>
</dbReference>
<dbReference type="InterPro" id="IPR001005">
    <property type="entry name" value="SANT/Myb"/>
</dbReference>
<dbReference type="NCBIfam" id="TIGR01557">
    <property type="entry name" value="myb_SHAQKYF"/>
    <property type="match status" value="1"/>
</dbReference>
<dbReference type="InterPro" id="IPR017930">
    <property type="entry name" value="Myb_dom"/>
</dbReference>
<keyword evidence="5" id="KW-0804">Transcription</keyword>
<keyword evidence="6" id="KW-0539">Nucleus</keyword>
<dbReference type="FunFam" id="1.10.10.60:FF:000002">
    <property type="entry name" value="Myb family transcription factor"/>
    <property type="match status" value="1"/>
</dbReference>
<dbReference type="GO" id="GO:0005634">
    <property type="term" value="C:nucleus"/>
    <property type="evidence" value="ECO:0007669"/>
    <property type="project" value="UniProtKB-SubCell"/>
</dbReference>
<reference evidence="9" key="1">
    <citation type="submission" date="2022-12" db="EMBL/GenBank/DDBJ databases">
        <title>Draft genome assemblies for two species of Escallonia (Escalloniales).</title>
        <authorList>
            <person name="Chanderbali A."/>
            <person name="Dervinis C."/>
            <person name="Anghel I."/>
            <person name="Soltis D."/>
            <person name="Soltis P."/>
            <person name="Zapata F."/>
        </authorList>
    </citation>
    <scope>NUCLEOTIDE SEQUENCE</scope>
    <source>
        <strain evidence="9">UCBG64.0493</strain>
        <tissue evidence="9">Leaf</tissue>
    </source>
</reference>
<comment type="similarity">
    <text evidence="2">Belongs to the MYB-CC family.</text>
</comment>
<gene>
    <name evidence="9" type="ORF">RJ639_000041</name>
</gene>
<keyword evidence="10" id="KW-1185">Reference proteome</keyword>
<dbReference type="InterPro" id="IPR046955">
    <property type="entry name" value="PHR1-like"/>
</dbReference>
<keyword evidence="3" id="KW-0805">Transcription regulation</keyword>
<evidence type="ECO:0000256" key="3">
    <source>
        <dbReference type="ARBA" id="ARBA00023015"/>
    </source>
</evidence>
<feature type="compositionally biased region" description="Polar residues" evidence="7">
    <location>
        <begin position="402"/>
        <end position="416"/>
    </location>
</feature>
<dbReference type="PANTHER" id="PTHR31499:SF80">
    <property type="entry name" value="HTH MYB-TYPE DOMAIN-CONTAINING PROTEIN"/>
    <property type="match status" value="1"/>
</dbReference>
<organism evidence="9 10">
    <name type="scientific">Escallonia herrerae</name>
    <dbReference type="NCBI Taxonomy" id="1293975"/>
    <lineage>
        <taxon>Eukaryota</taxon>
        <taxon>Viridiplantae</taxon>
        <taxon>Streptophyta</taxon>
        <taxon>Embryophyta</taxon>
        <taxon>Tracheophyta</taxon>
        <taxon>Spermatophyta</taxon>
        <taxon>Magnoliopsida</taxon>
        <taxon>eudicotyledons</taxon>
        <taxon>Gunneridae</taxon>
        <taxon>Pentapetalae</taxon>
        <taxon>asterids</taxon>
        <taxon>campanulids</taxon>
        <taxon>Escalloniales</taxon>
        <taxon>Escalloniaceae</taxon>
        <taxon>Escallonia</taxon>
    </lineage>
</organism>
<dbReference type="PROSITE" id="PS51294">
    <property type="entry name" value="HTH_MYB"/>
    <property type="match status" value="1"/>
</dbReference>
<feature type="compositionally biased region" description="Basic and acidic residues" evidence="7">
    <location>
        <begin position="318"/>
        <end position="331"/>
    </location>
</feature>
<comment type="caution">
    <text evidence="9">The sequence shown here is derived from an EMBL/GenBank/DDBJ whole genome shotgun (WGS) entry which is preliminary data.</text>
</comment>
<feature type="compositionally biased region" description="Basic and acidic residues" evidence="7">
    <location>
        <begin position="442"/>
        <end position="466"/>
    </location>
</feature>
<dbReference type="AlphaFoldDB" id="A0AA88XAU2"/>
<evidence type="ECO:0000256" key="7">
    <source>
        <dbReference type="SAM" id="MobiDB-lite"/>
    </source>
</evidence>
<feature type="compositionally biased region" description="Polar residues" evidence="7">
    <location>
        <begin position="428"/>
        <end position="438"/>
    </location>
</feature>
<feature type="domain" description="HTH myb-type" evidence="8">
    <location>
        <begin position="260"/>
        <end position="318"/>
    </location>
</feature>
<evidence type="ECO:0000259" key="8">
    <source>
        <dbReference type="PROSITE" id="PS51294"/>
    </source>
</evidence>
<evidence type="ECO:0000313" key="10">
    <source>
        <dbReference type="Proteomes" id="UP001188597"/>
    </source>
</evidence>
<dbReference type="SUPFAM" id="SSF46689">
    <property type="entry name" value="Homeodomain-like"/>
    <property type="match status" value="1"/>
</dbReference>
<comment type="subcellular location">
    <subcellularLocation>
        <location evidence="1">Nucleus</location>
    </subcellularLocation>
</comment>
<evidence type="ECO:0000256" key="6">
    <source>
        <dbReference type="ARBA" id="ARBA00023242"/>
    </source>
</evidence>
<evidence type="ECO:0000256" key="4">
    <source>
        <dbReference type="ARBA" id="ARBA00023054"/>
    </source>
</evidence>
<evidence type="ECO:0000256" key="1">
    <source>
        <dbReference type="ARBA" id="ARBA00004123"/>
    </source>
</evidence>
<dbReference type="PANTHER" id="PTHR31499">
    <property type="entry name" value="MYB FAMILY TRANSCRIPTION FACTOR PHL11"/>
    <property type="match status" value="1"/>
</dbReference>
<dbReference type="Gene3D" id="1.10.10.60">
    <property type="entry name" value="Homeodomain-like"/>
    <property type="match status" value="1"/>
</dbReference>
<dbReference type="GO" id="GO:0003677">
    <property type="term" value="F:DNA binding"/>
    <property type="evidence" value="ECO:0007669"/>
    <property type="project" value="InterPro"/>
</dbReference>
<sequence length="483" mass="54032">MDMRPTLCIQRYGEKKLNNVGVSGSTAAALPVSLTLEERFPKLPDSLQVNTERELMTNRMSHRSTPLVSKSGSVGHLFSSTSEFPRDLQFPAVPPQKVRSRNYPFISESSGAGRSLHLESTQSSHVDVQSPPLVSYPSDNNDVSWGTDSIQGFLDFPEHIQNGHVESSSDLIASADNGRRTDWREWDQLISVDDALDSNWSELLVDVNESDPVPKNYIRRIKCWTASDFPLFQPQLHHPHSVSSTETFPVAYPSSVEPLTKPRMRWTPELHEAFVDAVNQLGGSERATPKGVLKLMNVEGLTIYHVKSHLQKYRTARYKPDSSEGTSEKKSAPVQEMTSLDVKTSMGITEALRLQMEVQKQLHEQLEIQRNLQLRIEEQGKYLQMMLEEQNKMERARWKAALSSNPEASRQPSPGNEKSEASDHDHGTTGTCALNGTVVTEEATRSSDEKQKSHRGKTCDDLDDARGSSPPPSKRARTDETDA</sequence>
<dbReference type="InterPro" id="IPR009057">
    <property type="entry name" value="Homeodomain-like_sf"/>
</dbReference>
<feature type="region of interest" description="Disordered" evidence="7">
    <location>
        <begin position="315"/>
        <end position="338"/>
    </location>
</feature>
<dbReference type="InterPro" id="IPR025756">
    <property type="entry name" value="Myb_CC_LHEQLE"/>
</dbReference>